<keyword evidence="5 6" id="KW-0472">Membrane</keyword>
<name>A0A2S7IRQ4_9BACT</name>
<feature type="transmembrane region" description="Helical" evidence="6">
    <location>
        <begin position="430"/>
        <end position="451"/>
    </location>
</feature>
<organism evidence="9 10">
    <name type="scientific">Siphonobacter curvatus</name>
    <dbReference type="NCBI Taxonomy" id="2094562"/>
    <lineage>
        <taxon>Bacteria</taxon>
        <taxon>Pseudomonadati</taxon>
        <taxon>Bacteroidota</taxon>
        <taxon>Cytophagia</taxon>
        <taxon>Cytophagales</taxon>
        <taxon>Cytophagaceae</taxon>
        <taxon>Siphonobacter</taxon>
    </lineage>
</organism>
<dbReference type="PANTHER" id="PTHR30572:SF18">
    <property type="entry name" value="ABC-TYPE MACROLIDE FAMILY EXPORT SYSTEM PERMEASE COMPONENT 2"/>
    <property type="match status" value="1"/>
</dbReference>
<reference evidence="10" key="1">
    <citation type="submission" date="2018-02" db="EMBL/GenBank/DDBJ databases">
        <title>Genome sequencing of Solimonas sp. HR-BB.</title>
        <authorList>
            <person name="Lee Y."/>
            <person name="Jeon C.O."/>
        </authorList>
    </citation>
    <scope>NUCLEOTIDE SEQUENCE [LARGE SCALE GENOMIC DNA]</scope>
    <source>
        <strain evidence="10">HR-U</strain>
    </source>
</reference>
<evidence type="ECO:0000259" key="7">
    <source>
        <dbReference type="Pfam" id="PF02687"/>
    </source>
</evidence>
<evidence type="ECO:0000256" key="3">
    <source>
        <dbReference type="ARBA" id="ARBA00022692"/>
    </source>
</evidence>
<dbReference type="InterPro" id="IPR025857">
    <property type="entry name" value="MacB_PCD"/>
</dbReference>
<feature type="transmembrane region" description="Helical" evidence="6">
    <location>
        <begin position="385"/>
        <end position="409"/>
    </location>
</feature>
<accession>A0A2S7IRQ4</accession>
<evidence type="ECO:0000259" key="8">
    <source>
        <dbReference type="Pfam" id="PF12704"/>
    </source>
</evidence>
<proteinExistence type="predicted"/>
<feature type="transmembrane region" description="Helical" evidence="6">
    <location>
        <begin position="674"/>
        <end position="696"/>
    </location>
</feature>
<feature type="transmembrane region" description="Helical" evidence="6">
    <location>
        <begin position="764"/>
        <end position="783"/>
    </location>
</feature>
<dbReference type="Pfam" id="PF12704">
    <property type="entry name" value="MacB_PCD"/>
    <property type="match status" value="2"/>
</dbReference>
<dbReference type="Proteomes" id="UP000239590">
    <property type="component" value="Unassembled WGS sequence"/>
</dbReference>
<dbReference type="InterPro" id="IPR050250">
    <property type="entry name" value="Macrolide_Exporter_MacB"/>
</dbReference>
<gene>
    <name evidence="9" type="ORF">C5O19_12520</name>
</gene>
<evidence type="ECO:0000256" key="4">
    <source>
        <dbReference type="ARBA" id="ARBA00022989"/>
    </source>
</evidence>
<evidence type="ECO:0000256" key="5">
    <source>
        <dbReference type="ARBA" id="ARBA00023136"/>
    </source>
</evidence>
<keyword evidence="4 6" id="KW-1133">Transmembrane helix</keyword>
<evidence type="ECO:0000313" key="9">
    <source>
        <dbReference type="EMBL" id="PQA60401.1"/>
    </source>
</evidence>
<feature type="transmembrane region" description="Helical" evidence="6">
    <location>
        <begin position="726"/>
        <end position="744"/>
    </location>
</feature>
<feature type="domain" description="ABC3 transporter permease C-terminal" evidence="7">
    <location>
        <begin position="678"/>
        <end position="780"/>
    </location>
</feature>
<evidence type="ECO:0000313" key="10">
    <source>
        <dbReference type="Proteomes" id="UP000239590"/>
    </source>
</evidence>
<keyword evidence="10" id="KW-1185">Reference proteome</keyword>
<sequence length="797" mass="89875">MLRNYIKIALRNLLRNKGFSIINILGLSIGLACCMLIILYTKDEVSFDAFQARKDQLYRVTCTIQDMNGEKQKLGIAALTQGPSFKEDIPEVLEFSRVQDRSMFVRSGSEVFTEKAVWADKNFFTLFSFPLVAGNPKTVLSDIHSLVLTEEMAEKYFGTTQALGKKLEFEINNKFETFVVSGIAKNAPQNSTIQFKILLPFVYQEIHEKDDNWLWLSFPTYLLLHPSADIATVEKKMNQVYLTRSKEQRAEASKHGFKDHFNWGLQPFLQMHLATDIQYTPQASNPMYSYILLGIALFVLLIACINFVNLTVAQSLRRSREIGIRKVVGGQRSQLMGQFLGESFILCFLAFTLAILLAEASLPFFNELANKELSLTYLLDYQLVLGVVVLFLVTGFAAGFYPALVLSGFDPLQTLYNRFRFSGKNYLSKGLVVLQFSLATFLIITTLFIYAQFNYLTNKDLGYNEKNLLSVTVGWNRTDSPTSTRQQTFEHELSHAPGVQQVAPVMDGSWTTTAKANGVELDVKYEHVDEHFLPAMQIPMVEGRNFSAAYPADSTHSVLVNEAFVQKVGWKGSAIGKTVDFLNGNDTKLTIVGVVKDYHFASLKAKISPQLFSSNPHLPFGRFLIRVQPDKLPRAIQSIEATYRKLVPYRPFSYDFIDELNYKNYEAEAKWKQIITFGAILTIFISCIGLFGLASLSMQQRTKEIGIRKVLGASVLQLSNLLAKNFLTLVLIAFVVAIPAAWYVTQRWLENFAYRIDITWQTFALAALLTSGIALITVSFNTIRTALANPIKSLKSE</sequence>
<dbReference type="RefSeq" id="WP_104712656.1">
    <property type="nucleotide sequence ID" value="NZ_PTRA01000001.1"/>
</dbReference>
<keyword evidence="2" id="KW-1003">Cell membrane</keyword>
<comment type="caution">
    <text evidence="9">The sequence shown here is derived from an EMBL/GenBank/DDBJ whole genome shotgun (WGS) entry which is preliminary data.</text>
</comment>
<evidence type="ECO:0000256" key="1">
    <source>
        <dbReference type="ARBA" id="ARBA00004651"/>
    </source>
</evidence>
<dbReference type="EMBL" id="PTRA01000001">
    <property type="protein sequence ID" value="PQA60401.1"/>
    <property type="molecule type" value="Genomic_DNA"/>
</dbReference>
<feature type="domain" description="MacB-like periplasmic core" evidence="8">
    <location>
        <begin position="20"/>
        <end position="239"/>
    </location>
</feature>
<comment type="subcellular location">
    <subcellularLocation>
        <location evidence="1">Cell membrane</location>
        <topology evidence="1">Multi-pass membrane protein</topology>
    </subcellularLocation>
</comment>
<feature type="transmembrane region" description="Helical" evidence="6">
    <location>
        <begin position="21"/>
        <end position="40"/>
    </location>
</feature>
<dbReference type="GO" id="GO:0005886">
    <property type="term" value="C:plasma membrane"/>
    <property type="evidence" value="ECO:0007669"/>
    <property type="project" value="UniProtKB-SubCell"/>
</dbReference>
<feature type="transmembrane region" description="Helical" evidence="6">
    <location>
        <begin position="344"/>
        <end position="365"/>
    </location>
</feature>
<dbReference type="PANTHER" id="PTHR30572">
    <property type="entry name" value="MEMBRANE COMPONENT OF TRANSPORTER-RELATED"/>
    <property type="match status" value="1"/>
</dbReference>
<dbReference type="OrthoDB" id="5933722at2"/>
<keyword evidence="3 6" id="KW-0812">Transmembrane</keyword>
<feature type="transmembrane region" description="Helical" evidence="6">
    <location>
        <begin position="287"/>
        <end position="310"/>
    </location>
</feature>
<dbReference type="Pfam" id="PF02687">
    <property type="entry name" value="FtsX"/>
    <property type="match status" value="2"/>
</dbReference>
<evidence type="ECO:0000256" key="2">
    <source>
        <dbReference type="ARBA" id="ARBA00022475"/>
    </source>
</evidence>
<dbReference type="PROSITE" id="PS51257">
    <property type="entry name" value="PROKAR_LIPOPROTEIN"/>
    <property type="match status" value="1"/>
</dbReference>
<dbReference type="AlphaFoldDB" id="A0A2S7IRQ4"/>
<dbReference type="InterPro" id="IPR003838">
    <property type="entry name" value="ABC3_permease_C"/>
</dbReference>
<dbReference type="GO" id="GO:0022857">
    <property type="term" value="F:transmembrane transporter activity"/>
    <property type="evidence" value="ECO:0007669"/>
    <property type="project" value="TreeGrafter"/>
</dbReference>
<protein>
    <submittedName>
        <fullName evidence="9">Antibiotic ABC transporter permease</fullName>
    </submittedName>
</protein>
<feature type="domain" description="ABC3 transporter permease C-terminal" evidence="7">
    <location>
        <begin position="295"/>
        <end position="409"/>
    </location>
</feature>
<feature type="domain" description="MacB-like periplasmic core" evidence="8">
    <location>
        <begin position="438"/>
        <end position="598"/>
    </location>
</feature>
<evidence type="ECO:0000256" key="6">
    <source>
        <dbReference type="SAM" id="Phobius"/>
    </source>
</evidence>